<dbReference type="Proteomes" id="UP000464374">
    <property type="component" value="Chromosome"/>
</dbReference>
<evidence type="ECO:0000256" key="3">
    <source>
        <dbReference type="ARBA" id="ARBA00023163"/>
    </source>
</evidence>
<dbReference type="PANTHER" id="PTHR47504:SF5">
    <property type="entry name" value="RIGHT ORIGIN-BINDING PROTEIN"/>
    <property type="match status" value="1"/>
</dbReference>
<keyword evidence="3" id="KW-0804">Transcription</keyword>
<accession>A0A6P1Y3Q9</accession>
<dbReference type="InterPro" id="IPR010499">
    <property type="entry name" value="AraC_E-bd"/>
</dbReference>
<dbReference type="EMBL" id="CP048020">
    <property type="protein sequence ID" value="QHX44029.1"/>
    <property type="molecule type" value="Genomic_DNA"/>
</dbReference>
<evidence type="ECO:0000256" key="1">
    <source>
        <dbReference type="ARBA" id="ARBA00023015"/>
    </source>
</evidence>
<evidence type="ECO:0000256" key="2">
    <source>
        <dbReference type="ARBA" id="ARBA00023125"/>
    </source>
</evidence>
<dbReference type="GO" id="GO:0003700">
    <property type="term" value="F:DNA-binding transcription factor activity"/>
    <property type="evidence" value="ECO:0007669"/>
    <property type="project" value="InterPro"/>
</dbReference>
<dbReference type="Gene3D" id="1.10.10.60">
    <property type="entry name" value="Homeodomain-like"/>
    <property type="match status" value="2"/>
</dbReference>
<reference evidence="5 6" key="1">
    <citation type="submission" date="2020-01" db="EMBL/GenBank/DDBJ databases">
        <title>Complete genome sequence of a human oral phylogroup 1 Treponema sp. strain ATCC 700766, originally isolated from periodontitis dental plaque.</title>
        <authorList>
            <person name="Chan Y."/>
            <person name="Huo Y.-B."/>
            <person name="Yu X.-L."/>
            <person name="Zeng H."/>
            <person name="Leung W.-K."/>
            <person name="Watt R.M."/>
        </authorList>
    </citation>
    <scope>NUCLEOTIDE SEQUENCE [LARGE SCALE GENOMIC DNA]</scope>
    <source>
        <strain evidence="5 6">OMZ 804</strain>
    </source>
</reference>
<dbReference type="KEGG" id="trz:GWP43_11900"/>
<keyword evidence="2" id="KW-0238">DNA-binding</keyword>
<dbReference type="InterPro" id="IPR050959">
    <property type="entry name" value="MarA-like"/>
</dbReference>
<dbReference type="RefSeq" id="WP_162664328.1">
    <property type="nucleotide sequence ID" value="NZ_CP048020.1"/>
</dbReference>
<dbReference type="InterPro" id="IPR029442">
    <property type="entry name" value="GyrI-like"/>
</dbReference>
<dbReference type="PANTHER" id="PTHR47504">
    <property type="entry name" value="RIGHT ORIGIN-BINDING PROTEIN"/>
    <property type="match status" value="1"/>
</dbReference>
<feature type="domain" description="HTH araC/xylS-type" evidence="4">
    <location>
        <begin position="8"/>
        <end position="106"/>
    </location>
</feature>
<dbReference type="InterPro" id="IPR020449">
    <property type="entry name" value="Tscrpt_reg_AraC-type_HTH"/>
</dbReference>
<evidence type="ECO:0000313" key="5">
    <source>
        <dbReference type="EMBL" id="QHX44029.1"/>
    </source>
</evidence>
<gene>
    <name evidence="5" type="ORF">GWP43_11900</name>
</gene>
<dbReference type="SMART" id="SM00342">
    <property type="entry name" value="HTH_ARAC"/>
    <property type="match status" value="1"/>
</dbReference>
<dbReference type="PRINTS" id="PR00032">
    <property type="entry name" value="HTHARAC"/>
</dbReference>
<sequence length="280" mass="31135">MNIIQSFNGTMAYIERTIETGCDEAEIARISGYSYPLFSRIFSILVGYPLNEYLRFRKLSRAAADLRNTDAKIIDIALAYGYESPDSFAAAFKKFHGVSPSAVRNGKEFKSFAPIKLSLTVNGGQTMEVKIEKKSGFTLAGIQVDADLTSDFPKVWNSLFGKASHEELAKLGNGRSFGICSEVKDGKTFTYAAAYDCRDAQKATELGLSVMHIPEAEYAVVQLKGPVPDCIHKGWKYVMETFFPEQGYCHAGTPDFEAYSEGDMYSKNYMMELWVPIVKA</sequence>
<keyword evidence="1" id="KW-0805">Transcription regulation</keyword>
<proteinExistence type="predicted"/>
<protein>
    <submittedName>
        <fullName evidence="5">AraC family transcriptional regulator</fullName>
    </submittedName>
</protein>
<dbReference type="Pfam" id="PF06445">
    <property type="entry name" value="GyrI-like"/>
    <property type="match status" value="1"/>
</dbReference>
<dbReference type="SMART" id="SM00871">
    <property type="entry name" value="AraC_E_bind"/>
    <property type="match status" value="1"/>
</dbReference>
<dbReference type="SUPFAM" id="SSF55136">
    <property type="entry name" value="Probable bacterial effector-binding domain"/>
    <property type="match status" value="1"/>
</dbReference>
<evidence type="ECO:0000259" key="4">
    <source>
        <dbReference type="PROSITE" id="PS01124"/>
    </source>
</evidence>
<dbReference type="PROSITE" id="PS01124">
    <property type="entry name" value="HTH_ARAC_FAMILY_2"/>
    <property type="match status" value="1"/>
</dbReference>
<dbReference type="PROSITE" id="PS00041">
    <property type="entry name" value="HTH_ARAC_FAMILY_1"/>
    <property type="match status" value="1"/>
</dbReference>
<dbReference type="Gene3D" id="3.20.80.10">
    <property type="entry name" value="Regulatory factor, effector binding domain"/>
    <property type="match status" value="1"/>
</dbReference>
<dbReference type="InterPro" id="IPR018062">
    <property type="entry name" value="HTH_AraC-typ_CS"/>
</dbReference>
<dbReference type="InterPro" id="IPR009057">
    <property type="entry name" value="Homeodomain-like_sf"/>
</dbReference>
<dbReference type="InterPro" id="IPR018060">
    <property type="entry name" value="HTH_AraC"/>
</dbReference>
<dbReference type="SUPFAM" id="SSF46689">
    <property type="entry name" value="Homeodomain-like"/>
    <property type="match status" value="1"/>
</dbReference>
<evidence type="ECO:0000313" key="6">
    <source>
        <dbReference type="Proteomes" id="UP000464374"/>
    </source>
</evidence>
<dbReference type="AlphaFoldDB" id="A0A6P1Y3Q9"/>
<name>A0A6P1Y3Q9_9SPIR</name>
<dbReference type="InterPro" id="IPR011256">
    <property type="entry name" value="Reg_factor_effector_dom_sf"/>
</dbReference>
<organism evidence="5 6">
    <name type="scientific">Treponema vincentii</name>
    <dbReference type="NCBI Taxonomy" id="69710"/>
    <lineage>
        <taxon>Bacteria</taxon>
        <taxon>Pseudomonadati</taxon>
        <taxon>Spirochaetota</taxon>
        <taxon>Spirochaetia</taxon>
        <taxon>Spirochaetales</taxon>
        <taxon>Treponemataceae</taxon>
        <taxon>Treponema</taxon>
    </lineage>
</organism>
<dbReference type="GO" id="GO:0043565">
    <property type="term" value="F:sequence-specific DNA binding"/>
    <property type="evidence" value="ECO:0007669"/>
    <property type="project" value="InterPro"/>
</dbReference>
<dbReference type="Pfam" id="PF12833">
    <property type="entry name" value="HTH_18"/>
    <property type="match status" value="1"/>
</dbReference>